<name>A0A1H7KMD3_RUMAL</name>
<evidence type="ECO:0000313" key="2">
    <source>
        <dbReference type="EMBL" id="SEK87918.1"/>
    </source>
</evidence>
<gene>
    <name evidence="2" type="ORF">SAMN05216469_10723</name>
</gene>
<sequence length="495" mass="53788">MNNTFKKVTAGMLSLALVAGAVPANVGGFLTGGTAIVASAAPPESTNTGVEIGGAEISKAKTLSVGTYIKVGDTVDFGDGTYIDVWGDPNFFNGACKLNNNVEFYNNVNWTGYWFHADAVSSSESTEPSNPDGPTHIGEVWLYGFMVESAELSTAPTGFYVTGGSGTAADPFTFELYMPHAAVAPTCTTTGNIKYYTGENGEFYTKDGIAYTALTDLNGDGYVDIDDTVVAETGHSYDDASPVWTWKKEDGVYTVSVQFKCKVCGNVETPEEKPVLNETDHGNGVKTYTATINYGGQEYTSTKDENIIYNISIDGVESSYKYGEQIKAVASAMRDGKHFIGWYEVKPDDTEVKVSGTRNYYFYATRDMSIVPHYSYEIVEAEPVYSMNVSRVAIANSDKQKISFTVDWELPKNYELIEAGVVRSYINENPEIGGADVSQKASSLKTVRGTFVYNLTLGTANANNTIYSKAYVTYRNKLNDQIVTVYTAPFTTAKA</sequence>
<reference evidence="2 3" key="1">
    <citation type="submission" date="2016-10" db="EMBL/GenBank/DDBJ databases">
        <authorList>
            <person name="de Groot N.N."/>
        </authorList>
    </citation>
    <scope>NUCLEOTIDE SEQUENCE [LARGE SCALE GENOMIC DNA]</scope>
    <source>
        <strain evidence="2 3">KH2T6</strain>
    </source>
</reference>
<feature type="signal peptide" evidence="1">
    <location>
        <begin position="1"/>
        <end position="24"/>
    </location>
</feature>
<dbReference type="Proteomes" id="UP000186015">
    <property type="component" value="Unassembled WGS sequence"/>
</dbReference>
<evidence type="ECO:0000313" key="3">
    <source>
        <dbReference type="Proteomes" id="UP000186015"/>
    </source>
</evidence>
<feature type="chain" id="PRO_5038851304" description="Bacterial repeat domain-containing protein" evidence="1">
    <location>
        <begin position="25"/>
        <end position="495"/>
    </location>
</feature>
<dbReference type="AlphaFoldDB" id="A0A1H7KMD3"/>
<organism evidence="2 3">
    <name type="scientific">Ruminococcus albus</name>
    <dbReference type="NCBI Taxonomy" id="1264"/>
    <lineage>
        <taxon>Bacteria</taxon>
        <taxon>Bacillati</taxon>
        <taxon>Bacillota</taxon>
        <taxon>Clostridia</taxon>
        <taxon>Eubacteriales</taxon>
        <taxon>Oscillospiraceae</taxon>
        <taxon>Ruminococcus</taxon>
    </lineage>
</organism>
<dbReference type="OrthoDB" id="1819043at2"/>
<dbReference type="RefSeq" id="WP_074833023.1">
    <property type="nucleotide sequence ID" value="NZ_FOAT01000007.1"/>
</dbReference>
<proteinExistence type="predicted"/>
<protein>
    <recommendedName>
        <fullName evidence="4">Bacterial repeat domain-containing protein</fullName>
    </recommendedName>
</protein>
<accession>A0A1H7KMD3</accession>
<evidence type="ECO:0000256" key="1">
    <source>
        <dbReference type="SAM" id="SignalP"/>
    </source>
</evidence>
<evidence type="ECO:0008006" key="4">
    <source>
        <dbReference type="Google" id="ProtNLM"/>
    </source>
</evidence>
<dbReference type="EMBL" id="FOAT01000007">
    <property type="protein sequence ID" value="SEK87918.1"/>
    <property type="molecule type" value="Genomic_DNA"/>
</dbReference>
<keyword evidence="1" id="KW-0732">Signal</keyword>